<feature type="region of interest" description="Disordered" evidence="9">
    <location>
        <begin position="847"/>
        <end position="881"/>
    </location>
</feature>
<comment type="caution">
    <text evidence="10">The sequence shown here is derived from an EMBL/GenBank/DDBJ whole genome shotgun (WGS) entry which is preliminary data.</text>
</comment>
<keyword evidence="11" id="KW-1185">Reference proteome</keyword>
<evidence type="ECO:0000256" key="1">
    <source>
        <dbReference type="ARBA" id="ARBA00004395"/>
    </source>
</evidence>
<evidence type="ECO:0000256" key="4">
    <source>
        <dbReference type="ARBA" id="ARBA00022448"/>
    </source>
</evidence>
<proteinExistence type="inferred from homology"/>
<evidence type="ECO:0000313" key="11">
    <source>
        <dbReference type="Proteomes" id="UP001378592"/>
    </source>
</evidence>
<organism evidence="10 11">
    <name type="scientific">Gryllus longicercus</name>
    <dbReference type="NCBI Taxonomy" id="2509291"/>
    <lineage>
        <taxon>Eukaryota</taxon>
        <taxon>Metazoa</taxon>
        <taxon>Ecdysozoa</taxon>
        <taxon>Arthropoda</taxon>
        <taxon>Hexapoda</taxon>
        <taxon>Insecta</taxon>
        <taxon>Pterygota</taxon>
        <taxon>Neoptera</taxon>
        <taxon>Polyneoptera</taxon>
        <taxon>Orthoptera</taxon>
        <taxon>Ensifera</taxon>
        <taxon>Gryllidea</taxon>
        <taxon>Grylloidea</taxon>
        <taxon>Gryllidae</taxon>
        <taxon>Gryllinae</taxon>
        <taxon>Gryllus</taxon>
    </lineage>
</organism>
<keyword evidence="4" id="KW-0813">Transport</keyword>
<accession>A0AAN9V9D1</accession>
<feature type="compositionally biased region" description="Polar residues" evidence="9">
    <location>
        <begin position="857"/>
        <end position="874"/>
    </location>
</feature>
<keyword evidence="5" id="KW-0653">Protein transport</keyword>
<keyword evidence="7" id="KW-0472">Membrane</keyword>
<dbReference type="GO" id="GO:0006891">
    <property type="term" value="P:intra-Golgi vesicle-mediated transport"/>
    <property type="evidence" value="ECO:0007669"/>
    <property type="project" value="InterPro"/>
</dbReference>
<dbReference type="EMBL" id="JAZDUA010000471">
    <property type="protein sequence ID" value="KAK7792120.1"/>
    <property type="molecule type" value="Genomic_DNA"/>
</dbReference>
<name>A0AAN9V9D1_9ORTH</name>
<dbReference type="PANTHER" id="PTHR31658:SF0">
    <property type="entry name" value="CONSERVED OLIGOMERIC GOLGI COMPLEX SUBUNIT 1"/>
    <property type="match status" value="1"/>
</dbReference>
<dbReference type="GO" id="GO:0017119">
    <property type="term" value="C:Golgi transport complex"/>
    <property type="evidence" value="ECO:0007669"/>
    <property type="project" value="InterPro"/>
</dbReference>
<evidence type="ECO:0000256" key="9">
    <source>
        <dbReference type="SAM" id="MobiDB-lite"/>
    </source>
</evidence>
<comment type="similarity">
    <text evidence="2">Belongs to the COG1 family.</text>
</comment>
<comment type="subcellular location">
    <subcellularLocation>
        <location evidence="1">Golgi apparatus membrane</location>
        <topology evidence="1">Peripheral membrane protein</topology>
    </subcellularLocation>
</comment>
<gene>
    <name evidence="10" type="ORF">R5R35_009650</name>
</gene>
<dbReference type="AlphaFoldDB" id="A0AAN9V9D1"/>
<sequence length="905" mass="102245">MPVQRLLDINPDKLFEQHTISEIQDINKKLQAEIERKREELRTMVGERYRDMIEAADTIRDMQTTAESVITHIDRMREKCCELQQKHLLGFKLDMQHIKTERFSKHKAHHSLAIQIKILTILPEEIWSAVEEENYLLGTRLFLFARHIHTDLELNSGGDEFTANNVATSFPVIAHQWSSVSHFRTSIPVNCERKLQQLSLTAEEASNCLCSIVLLEGLTPLELLNKLLSLRTQALKSTLLSDQHVSVKTRICNSLRLLVHTISMLYACFVDGCPEATLPEGMVWKQLKNIVGRDAPSSMTLIDIEDEVGIKFLPPHVREYRPSTQDQVEPVAPSAMRESLNKWLDWVQEFTRSQAKKLLQLVNSLKSLQSIRAEANSNVKIPENWDNMCQKLLIPKGLDLWNNYFQPLLTARAKELVSIQWNSALDDSCFLTLKSSVADITSERCIQPEHDLRWFIWKEQASDLPQSDGNGGFKPTARGLLMKAKGYSPCIEKLCGKFDSLLQAILNDVYYYVGGKQDSTIILKSEKFSDSEDLQEHLKIASGQGLQRLMNFVLSVCNEVNDEPIKKEACLLLMARFLQGLCDLCPNLQKCLAPNNPHKEGSIWQTVCALLRQKSVEIWRMWQAAVTSKFKDMIATNLTHGVFLTDLLHSFPMWDVTSIEEEGEEGYRVKSDIRVPSQPSLPLQSLLNLVCHKLNAVAPHTLPRKIHQDLIEQLVSDIFESYDSASQKDGLGQPQALQYLLDVKYISMLLVPRDNKALVGRCQEICDKLEDKIDPFDLDVFCPYIQNNIKRSVQRTQGLLGILIAWPDKLAVVSGLRPPSTHTVEDPSVLPLCSNAPWFPLLPVTGPPGSRLPPATQPQTIERPQQLKKTSNVKTKVDPTPGDIVRSGAAALFGVMSSDWFGSGS</sequence>
<evidence type="ECO:0000313" key="10">
    <source>
        <dbReference type="EMBL" id="KAK7792120.1"/>
    </source>
</evidence>
<reference evidence="10 11" key="1">
    <citation type="submission" date="2024-03" db="EMBL/GenBank/DDBJ databases">
        <title>The genome assembly and annotation of the cricket Gryllus longicercus Weissman &amp; Gray.</title>
        <authorList>
            <person name="Szrajer S."/>
            <person name="Gray D."/>
            <person name="Ylla G."/>
        </authorList>
    </citation>
    <scope>NUCLEOTIDE SEQUENCE [LARGE SCALE GENOMIC DNA]</scope>
    <source>
        <strain evidence="10">DAG 2021-001</strain>
        <tissue evidence="10">Whole body minus gut</tissue>
    </source>
</reference>
<dbReference type="GO" id="GO:0000139">
    <property type="term" value="C:Golgi membrane"/>
    <property type="evidence" value="ECO:0007669"/>
    <property type="project" value="UniProtKB-SubCell"/>
</dbReference>
<evidence type="ECO:0000256" key="7">
    <source>
        <dbReference type="ARBA" id="ARBA00023136"/>
    </source>
</evidence>
<evidence type="ECO:0000256" key="6">
    <source>
        <dbReference type="ARBA" id="ARBA00023034"/>
    </source>
</evidence>
<dbReference type="Proteomes" id="UP001378592">
    <property type="component" value="Unassembled WGS sequence"/>
</dbReference>
<dbReference type="Pfam" id="PF08700">
    <property type="entry name" value="VPS51_Exo84_N"/>
    <property type="match status" value="1"/>
</dbReference>
<evidence type="ECO:0000256" key="8">
    <source>
        <dbReference type="SAM" id="Coils"/>
    </source>
</evidence>
<keyword evidence="8" id="KW-0175">Coiled coil</keyword>
<evidence type="ECO:0000256" key="5">
    <source>
        <dbReference type="ARBA" id="ARBA00022927"/>
    </source>
</evidence>
<feature type="coiled-coil region" evidence="8">
    <location>
        <begin position="20"/>
        <end position="47"/>
    </location>
</feature>
<dbReference type="PANTHER" id="PTHR31658">
    <property type="entry name" value="CONSERVED OLIGOMERIC GOLGI COMPLEX SUBUNIT 1"/>
    <property type="match status" value="1"/>
</dbReference>
<protein>
    <recommendedName>
        <fullName evidence="3">Conserved oligomeric Golgi complex subunit 1</fullName>
    </recommendedName>
</protein>
<dbReference type="InterPro" id="IPR033370">
    <property type="entry name" value="COG1"/>
</dbReference>
<keyword evidence="6" id="KW-0333">Golgi apparatus</keyword>
<evidence type="ECO:0000256" key="3">
    <source>
        <dbReference type="ARBA" id="ARBA00020978"/>
    </source>
</evidence>
<evidence type="ECO:0000256" key="2">
    <source>
        <dbReference type="ARBA" id="ARBA00006653"/>
    </source>
</evidence>
<dbReference type="GO" id="GO:0015031">
    <property type="term" value="P:protein transport"/>
    <property type="evidence" value="ECO:0007669"/>
    <property type="project" value="UniProtKB-KW"/>
</dbReference>